<accession>A0A1G8BKL6</accession>
<dbReference type="Proteomes" id="UP000198923">
    <property type="component" value="Unassembled WGS sequence"/>
</dbReference>
<dbReference type="RefSeq" id="WP_218125890.1">
    <property type="nucleotide sequence ID" value="NZ_FNCN01000014.1"/>
</dbReference>
<dbReference type="AlphaFoldDB" id="A0A1G8BKL6"/>
<sequence length="103" mass="11704">MITDPLSFLQHWYTSRCDGKWEHSYGVSIDTLDNPGWHLKVDLADTPLAGIPRDGLRVERTENDWLHFWSNGTHFEGACGPLNLSEMLEAFREFAEGAVSSPR</sequence>
<reference evidence="1 2" key="1">
    <citation type="submission" date="2016-10" db="EMBL/GenBank/DDBJ databases">
        <authorList>
            <person name="de Groot N.N."/>
        </authorList>
    </citation>
    <scope>NUCLEOTIDE SEQUENCE [LARGE SCALE GENOMIC DNA]</scope>
    <source>
        <strain evidence="1 2">CPCC 201354</strain>
    </source>
</reference>
<proteinExistence type="predicted"/>
<dbReference type="EMBL" id="FNCN01000014">
    <property type="protein sequence ID" value="SDH33701.1"/>
    <property type="molecule type" value="Genomic_DNA"/>
</dbReference>
<dbReference type="Pfam" id="PF15580">
    <property type="entry name" value="Imm53"/>
    <property type="match status" value="1"/>
</dbReference>
<dbReference type="InterPro" id="IPR028228">
    <property type="entry name" value="Imm53"/>
</dbReference>
<organism evidence="1 2">
    <name type="scientific">Sinosporangium album</name>
    <dbReference type="NCBI Taxonomy" id="504805"/>
    <lineage>
        <taxon>Bacteria</taxon>
        <taxon>Bacillati</taxon>
        <taxon>Actinomycetota</taxon>
        <taxon>Actinomycetes</taxon>
        <taxon>Streptosporangiales</taxon>
        <taxon>Streptosporangiaceae</taxon>
        <taxon>Sinosporangium</taxon>
    </lineage>
</organism>
<name>A0A1G8BKL6_9ACTN</name>
<protein>
    <submittedName>
        <fullName evidence="1">Immunity protein 53</fullName>
    </submittedName>
</protein>
<keyword evidence="2" id="KW-1185">Reference proteome</keyword>
<evidence type="ECO:0000313" key="2">
    <source>
        <dbReference type="Proteomes" id="UP000198923"/>
    </source>
</evidence>
<evidence type="ECO:0000313" key="1">
    <source>
        <dbReference type="EMBL" id="SDH33701.1"/>
    </source>
</evidence>
<gene>
    <name evidence="1" type="ORF">SAMN05421505_11475</name>
</gene>